<evidence type="ECO:0000313" key="3">
    <source>
        <dbReference type="Proteomes" id="UP000803884"/>
    </source>
</evidence>
<reference evidence="2 3" key="1">
    <citation type="journal article" date="2020" name="Microbiol. Resour. Announc.">
        <title>Draft Genome Sequence of a Cladosporium Species Isolated from the Mesophotic Ascidian Didemnum maculosum.</title>
        <authorList>
            <person name="Gioti A."/>
            <person name="Siaperas R."/>
            <person name="Nikolaivits E."/>
            <person name="Le Goff G."/>
            <person name="Ouazzani J."/>
            <person name="Kotoulas G."/>
            <person name="Topakas E."/>
        </authorList>
    </citation>
    <scope>NUCLEOTIDE SEQUENCE [LARGE SCALE GENOMIC DNA]</scope>
    <source>
        <strain evidence="2 3">TM138-S3</strain>
    </source>
</reference>
<evidence type="ECO:0000256" key="1">
    <source>
        <dbReference type="SAM" id="MobiDB-lite"/>
    </source>
</evidence>
<feature type="compositionally biased region" description="Low complexity" evidence="1">
    <location>
        <begin position="308"/>
        <end position="327"/>
    </location>
</feature>
<dbReference type="RefSeq" id="XP_069231843.1">
    <property type="nucleotide sequence ID" value="XM_069371199.1"/>
</dbReference>
<dbReference type="Proteomes" id="UP000803884">
    <property type="component" value="Unassembled WGS sequence"/>
</dbReference>
<dbReference type="EMBL" id="JAAQHG020000006">
    <property type="protein sequence ID" value="KAL1588738.1"/>
    <property type="molecule type" value="Genomic_DNA"/>
</dbReference>
<dbReference type="GeneID" id="96004037"/>
<keyword evidence="3" id="KW-1185">Reference proteome</keyword>
<comment type="caution">
    <text evidence="2">The sequence shown here is derived from an EMBL/GenBank/DDBJ whole genome shotgun (WGS) entry which is preliminary data.</text>
</comment>
<feature type="compositionally biased region" description="Polar residues" evidence="1">
    <location>
        <begin position="385"/>
        <end position="397"/>
    </location>
</feature>
<feature type="compositionally biased region" description="Basic and acidic residues" evidence="1">
    <location>
        <begin position="440"/>
        <end position="449"/>
    </location>
</feature>
<dbReference type="AlphaFoldDB" id="A0AB34KZ90"/>
<feature type="compositionally biased region" description="Polar residues" evidence="1">
    <location>
        <begin position="84"/>
        <end position="93"/>
    </location>
</feature>
<organism evidence="2 3">
    <name type="scientific">Cladosporium halotolerans</name>
    <dbReference type="NCBI Taxonomy" id="1052096"/>
    <lineage>
        <taxon>Eukaryota</taxon>
        <taxon>Fungi</taxon>
        <taxon>Dikarya</taxon>
        <taxon>Ascomycota</taxon>
        <taxon>Pezizomycotina</taxon>
        <taxon>Dothideomycetes</taxon>
        <taxon>Dothideomycetidae</taxon>
        <taxon>Cladosporiales</taxon>
        <taxon>Cladosporiaceae</taxon>
        <taxon>Cladosporium</taxon>
    </lineage>
</organism>
<feature type="region of interest" description="Disordered" evidence="1">
    <location>
        <begin position="304"/>
        <end position="347"/>
    </location>
</feature>
<feature type="compositionally biased region" description="Low complexity" evidence="1">
    <location>
        <begin position="551"/>
        <end position="565"/>
    </location>
</feature>
<accession>A0AB34KZ90</accession>
<feature type="compositionally biased region" description="Basic residues" evidence="1">
    <location>
        <begin position="590"/>
        <end position="600"/>
    </location>
</feature>
<proteinExistence type="predicted"/>
<name>A0AB34KZ90_9PEZI</name>
<gene>
    <name evidence="2" type="ORF">WHR41_02593</name>
</gene>
<feature type="region of interest" description="Disordered" evidence="1">
    <location>
        <begin position="35"/>
        <end position="128"/>
    </location>
</feature>
<feature type="compositionally biased region" description="Basic and acidic residues" evidence="1">
    <location>
        <begin position="508"/>
        <end position="527"/>
    </location>
</feature>
<feature type="compositionally biased region" description="Basic residues" evidence="1">
    <location>
        <begin position="485"/>
        <end position="494"/>
    </location>
</feature>
<evidence type="ECO:0000313" key="2">
    <source>
        <dbReference type="EMBL" id="KAL1588738.1"/>
    </source>
</evidence>
<feature type="region of interest" description="Disordered" evidence="1">
    <location>
        <begin position="379"/>
        <end position="404"/>
    </location>
</feature>
<sequence length="600" mass="65676">MAAAAAPPQQQQPSFGQARWVPSLPTSLIASLNPFAVAQEPKPIDETQDDAAEKRPTLSMLGKDAGPPSPTKSTGSIMFAEPESQGTSVSGSREGSIDGKRRSKKSNKPKTSYSICHPPPASSTRHKFHRRPRSLLQLHKITPNSRPLPAFEVIPSANFSVRLTRATAKVFKAKHSLCPSDLVILRAEDYFSEEPSEEQEARDVVALICKGRKEDGAAAGKAKIYMADGQEWEAYPLANGGYEFFTTDEHGLGLTVRWVPKKCKKEDSSKSETKRFNFSTISPNSRRHPIIANLSKTSLAINDTYKMPDPASATPTTTPKQTPTLLDDGLDSDDNNPSTSKQDLRTTDPRLRSLITMTSIWVSFREGWSPHFKYDDHPAIPAPSSRRNSIHSQLSTPPASPVPAPLEKRASILSVGSSIFRKPSLRTNGTNHHRNSTLSSHEHLPDTHADSASPTRSPSHSAAHPKPAARSRADSASTVLVHRAASNRRAHNTRSHATWRPDLLSAGKQEEVREVSREGTPAPEKRLSGLRNQTPEPEPEVEVEREREAAGRGPSTSASSNSNATEDGSAGPQKKGAIVVEQRARGEKGRKWRRWIRGKF</sequence>
<feature type="region of interest" description="Disordered" evidence="1">
    <location>
        <begin position="422"/>
        <end position="600"/>
    </location>
</feature>
<protein>
    <submittedName>
        <fullName evidence="2">Uncharacterized protein</fullName>
    </submittedName>
</protein>
<feature type="compositionally biased region" description="Low complexity" evidence="1">
    <location>
        <begin position="456"/>
        <end position="470"/>
    </location>
</feature>